<feature type="binding site" evidence="16">
    <location>
        <position position="344"/>
    </location>
    <ligand>
        <name>Mg(2+)</name>
        <dbReference type="ChEBI" id="CHEBI:18420"/>
        <note>catalytic</note>
    </ligand>
</feature>
<keyword evidence="11 16" id="KW-0378">Hydrolase</keyword>
<dbReference type="SUPFAM" id="SSF50249">
    <property type="entry name" value="Nucleic acid-binding proteins"/>
    <property type="match status" value="1"/>
</dbReference>
<reference evidence="19 20" key="1">
    <citation type="submission" date="2015-05" db="EMBL/GenBank/DDBJ databases">
        <title>Genome sequencing and analysis of members of genus Stenotrophomonas.</title>
        <authorList>
            <person name="Patil P.P."/>
            <person name="Midha S."/>
            <person name="Patil P.B."/>
        </authorList>
    </citation>
    <scope>NUCLEOTIDE SEQUENCE [LARGE SCALE GENOMIC DNA]</scope>
    <source>
        <strain evidence="19 20">DSM 18929</strain>
    </source>
</reference>
<dbReference type="GO" id="GO:0008270">
    <property type="term" value="F:zinc ion binding"/>
    <property type="evidence" value="ECO:0007669"/>
    <property type="project" value="UniProtKB-UniRule"/>
</dbReference>
<keyword evidence="14 16" id="KW-0694">RNA-binding</keyword>
<dbReference type="AlphaFoldDB" id="A0A0R0CG12"/>
<evidence type="ECO:0000256" key="13">
    <source>
        <dbReference type="ARBA" id="ARBA00022842"/>
    </source>
</evidence>
<comment type="subunit">
    <text evidence="16">Component of the RNA degradosome, which is a multiprotein complex involved in RNA processing and mRNA degradation. Within the RNA degradosome, RNase E assembles into a homotetramer formed by a dimer of dimers.</text>
</comment>
<comment type="similarity">
    <text evidence="1">Belongs to the RNase E/G family. RNase G subfamily.</text>
</comment>
<feature type="binding site" evidence="16">
    <location>
        <position position="301"/>
    </location>
    <ligand>
        <name>Mg(2+)</name>
        <dbReference type="ChEBI" id="CHEBI:18420"/>
        <note>catalytic</note>
    </ligand>
</feature>
<dbReference type="OrthoDB" id="9804278at2"/>
<evidence type="ECO:0000256" key="7">
    <source>
        <dbReference type="ARBA" id="ARBA00022722"/>
    </source>
</evidence>
<feature type="compositionally biased region" description="Low complexity" evidence="17">
    <location>
        <begin position="574"/>
        <end position="586"/>
    </location>
</feature>
<evidence type="ECO:0000256" key="12">
    <source>
        <dbReference type="ARBA" id="ARBA00022833"/>
    </source>
</evidence>
<comment type="catalytic activity">
    <reaction evidence="16">
        <text>Endonucleolytic cleavage of single-stranded RNA in A- and U-rich regions.</text>
        <dbReference type="EC" id="3.1.26.12"/>
    </reaction>
</comment>
<dbReference type="GO" id="GO:0008033">
    <property type="term" value="P:tRNA processing"/>
    <property type="evidence" value="ECO:0007669"/>
    <property type="project" value="UniProtKB-UniRule"/>
</dbReference>
<dbReference type="PANTHER" id="PTHR30001">
    <property type="entry name" value="RIBONUCLEASE"/>
    <property type="match status" value="1"/>
</dbReference>
<feature type="compositionally biased region" description="Acidic residues" evidence="17">
    <location>
        <begin position="810"/>
        <end position="824"/>
    </location>
</feature>
<dbReference type="STRING" id="405444.ABB26_04570"/>
<keyword evidence="8 16" id="KW-0479">Metal-binding</keyword>
<dbReference type="EMBL" id="LDJI01000009">
    <property type="protein sequence ID" value="KRG65242.1"/>
    <property type="molecule type" value="Genomic_DNA"/>
</dbReference>
<dbReference type="GO" id="GO:0006364">
    <property type="term" value="P:rRNA processing"/>
    <property type="evidence" value="ECO:0007669"/>
    <property type="project" value="UniProtKB-UniRule"/>
</dbReference>
<dbReference type="GO" id="GO:0006402">
    <property type="term" value="P:mRNA catabolic process"/>
    <property type="evidence" value="ECO:0007669"/>
    <property type="project" value="UniProtKB-UniRule"/>
</dbReference>
<dbReference type="EC" id="3.1.26.12" evidence="16"/>
<dbReference type="GO" id="GO:0009898">
    <property type="term" value="C:cytoplasmic side of plasma membrane"/>
    <property type="evidence" value="ECO:0007669"/>
    <property type="project" value="UniProtKB-UniRule"/>
</dbReference>
<comment type="caution">
    <text evidence="19">The sequence shown here is derived from an EMBL/GenBank/DDBJ whole genome shotgun (WGS) entry which is preliminary data.</text>
</comment>
<feature type="compositionally biased region" description="Low complexity" evidence="17">
    <location>
        <begin position="825"/>
        <end position="834"/>
    </location>
</feature>
<comment type="subcellular location">
    <subcellularLocation>
        <location evidence="16">Cytoplasm</location>
    </subcellularLocation>
    <subcellularLocation>
        <location evidence="16">Cell inner membrane</location>
        <topology evidence="16">Peripheral membrane protein</topology>
        <orientation evidence="16">Cytoplasmic side</orientation>
    </subcellularLocation>
</comment>
<feature type="binding site" evidence="16">
    <location>
        <position position="405"/>
    </location>
    <ligand>
        <name>Zn(2+)</name>
        <dbReference type="ChEBI" id="CHEBI:29105"/>
        <note>ligand shared between dimeric partners</note>
    </ligand>
</feature>
<keyword evidence="7 16" id="KW-0540">Nuclease</keyword>
<evidence type="ECO:0000313" key="20">
    <source>
        <dbReference type="Proteomes" id="UP000050864"/>
    </source>
</evidence>
<dbReference type="InterPro" id="IPR028878">
    <property type="entry name" value="RNase_E"/>
</dbReference>
<evidence type="ECO:0000256" key="17">
    <source>
        <dbReference type="SAM" id="MobiDB-lite"/>
    </source>
</evidence>
<evidence type="ECO:0000256" key="3">
    <source>
        <dbReference type="ARBA" id="ARBA00022490"/>
    </source>
</evidence>
<evidence type="ECO:0000256" key="2">
    <source>
        <dbReference type="ARBA" id="ARBA00022475"/>
    </source>
</evidence>
<sequence length="1063" mass="113951">MKRMLINATQAEELRVAIVDGQNLYDIDIEQPSKEQKKSNIYKGRITRLEPSLEAAFVEYGGERHGFLPLKEISRDYFQAGVDHNKAGIKELLREGQEIVVQVDKDERGNKGAALTTFISLAGRYMVLMPNSPSAGGVSRRIEGEDRAALKEALDKLDIPDDMGVIIRTAGVGRDAEELQWDLDYLLQVWRSIAEAALTKPAPFLIYQESRLIVRALRDYLRSDIGEILVDTEELYETAREFMQQVMPQTLRKLKHYKDDIPLFNRFQIESQIEAIYERNVRLPSGGSIVVDQTEALTAVDVNSARATKGTDIEDTAFQTNLEAAEEVARQLRLRDLGGLVVIDFIDMSSSKHQREVENRLQNALKYDRARVQLGRISRFGLMEMSRQRLRPSLGESSQIVCPRCDGQGRMRSIESLSLSIIRVAEEHAMKENTGQVLVQAPVEIANYLLNEKRSALREIETRHDAPIIIVADEQLHTPHYEVTRLRDNEMGEESGKPSYQRGTPRKLPVHALTKAQLNIPPAPAVTHVKHSQPAPLREIVEDAAPAAPVAPAPAAPAAGGVMGWLKRVFGGEAAPAAAPAQPQRQDGGRNNRNDRNQRRDGRGGNNGPQARNGGNGNRRDERREDRRQGGNNAQPQAQDQNSGQPQKPRNEQQQQPKQPRNEQGQQGKPRNEQQQQPKQPKQPKQPRPQDAEKAAQQQPANEKPARQPQADVQSTANAVVAAGTVAAAEVVNLPVAPAAAAPQAVEAAKPVIESDEKVSAVAVTDETASAVAGEEGNGEAGSRRRRGRRGGRRRRRGNAEGAAAGEMQGADEDGIEEFEDGEAAEASASPASSQPEFDFEDEPSSASAPVKAVQAQPAAATNAAPAVAAPVAVAAVAETKIVETKPEAVVAPTPAAAISAAPVAEVAPAPAAPAPVVAEAAPAVIEAPVAVEVPAVETAPVVTAAPVVATPVVVEAPKPEPTAVQIASTPALVAVEAAAPVAIEVTPAPAAPVATSQEAVAAVAPENGQLFAREASAESDPQQAKPQGDEAAVIAGSPVAVEAAKVAAAAEKEVEEDQPRNV</sequence>
<evidence type="ECO:0000256" key="16">
    <source>
        <dbReference type="HAMAP-Rule" id="MF_00970"/>
    </source>
</evidence>
<dbReference type="PATRIC" id="fig|405444.3.peg.3628"/>
<evidence type="ECO:0000256" key="15">
    <source>
        <dbReference type="ARBA" id="ARBA00023136"/>
    </source>
</evidence>
<evidence type="ECO:0000256" key="1">
    <source>
        <dbReference type="ARBA" id="ARBA00005663"/>
    </source>
</evidence>
<comment type="cofactor">
    <cofactor evidence="16">
        <name>Zn(2+)</name>
        <dbReference type="ChEBI" id="CHEBI:29105"/>
    </cofactor>
    <text evidence="16">Binds 2 Zn(2+) ions per homotetramer.</text>
</comment>
<feature type="compositionally biased region" description="Basic and acidic residues" evidence="17">
    <location>
        <begin position="587"/>
        <end position="603"/>
    </location>
</feature>
<keyword evidence="15 16" id="KW-0472">Membrane</keyword>
<evidence type="ECO:0000256" key="14">
    <source>
        <dbReference type="ARBA" id="ARBA00022884"/>
    </source>
</evidence>
<proteinExistence type="inferred from homology"/>
<evidence type="ECO:0000313" key="19">
    <source>
        <dbReference type="EMBL" id="KRG65242.1"/>
    </source>
</evidence>
<evidence type="ECO:0000256" key="10">
    <source>
        <dbReference type="ARBA" id="ARBA00022759"/>
    </source>
</evidence>
<keyword evidence="10 16" id="KW-0255">Endonuclease</keyword>
<dbReference type="GO" id="GO:0008995">
    <property type="term" value="F:ribonuclease E activity"/>
    <property type="evidence" value="ECO:0007669"/>
    <property type="project" value="UniProtKB-EC"/>
</dbReference>
<dbReference type="GO" id="GO:0019843">
    <property type="term" value="F:rRNA binding"/>
    <property type="evidence" value="ECO:0007669"/>
    <property type="project" value="UniProtKB-KW"/>
</dbReference>
<evidence type="ECO:0000256" key="6">
    <source>
        <dbReference type="ARBA" id="ARBA00022694"/>
    </source>
</evidence>
<feature type="compositionally biased region" description="Polar residues" evidence="17">
    <location>
        <begin position="634"/>
        <end position="643"/>
    </location>
</feature>
<dbReference type="Pfam" id="PF20833">
    <property type="entry name" value="RNase_E_G_Thio"/>
    <property type="match status" value="1"/>
</dbReference>
<dbReference type="HAMAP" id="MF_00970">
    <property type="entry name" value="RNase_E"/>
    <property type="match status" value="1"/>
</dbReference>
<gene>
    <name evidence="16" type="primary">rne</name>
    <name evidence="19" type="ORF">ABB26_04570</name>
</gene>
<dbReference type="Gene3D" id="3.40.1260.20">
    <property type="entry name" value="Ribonuclease E, catalytic domain"/>
    <property type="match status" value="1"/>
</dbReference>
<feature type="binding site" evidence="16">
    <location>
        <position position="402"/>
    </location>
    <ligand>
        <name>Zn(2+)</name>
        <dbReference type="ChEBI" id="CHEBI:29105"/>
        <note>ligand shared between dimeric partners</note>
    </ligand>
</feature>
<dbReference type="GO" id="GO:0000049">
    <property type="term" value="F:tRNA binding"/>
    <property type="evidence" value="ECO:0007669"/>
    <property type="project" value="UniProtKB-KW"/>
</dbReference>
<keyword evidence="16" id="KW-0820">tRNA-binding</keyword>
<keyword evidence="12 16" id="KW-0862">Zinc</keyword>
<evidence type="ECO:0000256" key="5">
    <source>
        <dbReference type="ARBA" id="ARBA00022552"/>
    </source>
</evidence>
<dbReference type="InterPro" id="IPR019307">
    <property type="entry name" value="RNA-bd_AU-1/RNase_E/G"/>
</dbReference>
<feature type="compositionally biased region" description="Low complexity" evidence="17">
    <location>
        <begin position="644"/>
        <end position="667"/>
    </location>
</feature>
<evidence type="ECO:0000256" key="11">
    <source>
        <dbReference type="ARBA" id="ARBA00022801"/>
    </source>
</evidence>
<dbReference type="FunFam" id="2.40.50.140:FF:000040">
    <property type="entry name" value="Ribonuclease E"/>
    <property type="match status" value="1"/>
</dbReference>
<feature type="compositionally biased region" description="Basic and acidic residues" evidence="17">
    <location>
        <begin position="618"/>
        <end position="629"/>
    </location>
</feature>
<comment type="cofactor">
    <cofactor evidence="16">
        <name>Mg(2+)</name>
        <dbReference type="ChEBI" id="CHEBI:18420"/>
    </cofactor>
    <text evidence="16">Binds 1 Mg(2+) ion per subunit.</text>
</comment>
<organism evidence="19 20">
    <name type="scientific">Stenotrophomonas humi</name>
    <dbReference type="NCBI Taxonomy" id="405444"/>
    <lineage>
        <taxon>Bacteria</taxon>
        <taxon>Pseudomonadati</taxon>
        <taxon>Pseudomonadota</taxon>
        <taxon>Gammaproteobacteria</taxon>
        <taxon>Lysobacterales</taxon>
        <taxon>Lysobacteraceae</taxon>
        <taxon>Stenotrophomonas</taxon>
    </lineage>
</organism>
<dbReference type="InterPro" id="IPR012340">
    <property type="entry name" value="NA-bd_OB-fold"/>
</dbReference>
<keyword evidence="20" id="KW-1185">Reference proteome</keyword>
<evidence type="ECO:0000256" key="9">
    <source>
        <dbReference type="ARBA" id="ARBA00022730"/>
    </source>
</evidence>
<feature type="region of interest" description="Required for zinc-mediated homotetramerization and catalytic activity" evidence="16">
    <location>
        <begin position="402"/>
        <end position="405"/>
    </location>
</feature>
<dbReference type="Gene3D" id="2.40.50.140">
    <property type="entry name" value="Nucleic acid-binding proteins"/>
    <property type="match status" value="1"/>
</dbReference>
<keyword evidence="9 16" id="KW-0699">rRNA-binding</keyword>
<dbReference type="GO" id="GO:0000287">
    <property type="term" value="F:magnesium ion binding"/>
    <property type="evidence" value="ECO:0007669"/>
    <property type="project" value="UniProtKB-UniRule"/>
</dbReference>
<dbReference type="SMART" id="SM00316">
    <property type="entry name" value="S1"/>
    <property type="match status" value="1"/>
</dbReference>
<dbReference type="PROSITE" id="PS50126">
    <property type="entry name" value="S1"/>
    <property type="match status" value="1"/>
</dbReference>
<name>A0A0R0CG12_9GAMM</name>
<dbReference type="InterPro" id="IPR004659">
    <property type="entry name" value="RNase_E/G"/>
</dbReference>
<keyword evidence="13 16" id="KW-0460">Magnesium</keyword>
<comment type="function">
    <text evidence="16">Endoribonuclease that plays a central role in RNA processing and decay. Required for the maturation of 5S and 16S rRNAs and the majority of tRNAs. Also involved in the degradation of most mRNAs.</text>
</comment>
<accession>A0A0R0CG12</accession>
<dbReference type="CDD" id="cd04453">
    <property type="entry name" value="S1_RNase_E"/>
    <property type="match status" value="1"/>
</dbReference>
<comment type="similarity">
    <text evidence="16">Belongs to the RNase E/G family. RNase E subfamily.</text>
</comment>
<keyword evidence="4 16" id="KW-0997">Cell inner membrane</keyword>
<keyword evidence="6 16" id="KW-0819">tRNA processing</keyword>
<feature type="compositionally biased region" description="Basic residues" evidence="17">
    <location>
        <begin position="784"/>
        <end position="797"/>
    </location>
</feature>
<dbReference type="Proteomes" id="UP000050864">
    <property type="component" value="Unassembled WGS sequence"/>
</dbReference>
<dbReference type="InterPro" id="IPR003029">
    <property type="entry name" value="S1_domain"/>
</dbReference>
<feature type="compositionally biased region" description="Low complexity" evidence="17">
    <location>
        <begin position="741"/>
        <end position="752"/>
    </location>
</feature>
<evidence type="ECO:0000256" key="8">
    <source>
        <dbReference type="ARBA" id="ARBA00022723"/>
    </source>
</evidence>
<evidence type="ECO:0000259" key="18">
    <source>
        <dbReference type="PROSITE" id="PS50126"/>
    </source>
</evidence>
<keyword evidence="5 16" id="KW-0698">rRNA processing</keyword>
<dbReference type="GO" id="GO:0005737">
    <property type="term" value="C:cytoplasm"/>
    <property type="evidence" value="ECO:0007669"/>
    <property type="project" value="UniProtKB-SubCell"/>
</dbReference>
<dbReference type="Pfam" id="PF00575">
    <property type="entry name" value="S1"/>
    <property type="match status" value="1"/>
</dbReference>
<keyword evidence="3 16" id="KW-0963">Cytoplasm</keyword>
<feature type="region of interest" description="Disordered" evidence="17">
    <location>
        <begin position="741"/>
        <end position="852"/>
    </location>
</feature>
<dbReference type="InterPro" id="IPR048583">
    <property type="entry name" value="RNase_E_G_thioredoxin-like"/>
</dbReference>
<feature type="region of interest" description="Disordered" evidence="17">
    <location>
        <begin position="574"/>
        <end position="717"/>
    </location>
</feature>
<evidence type="ECO:0000256" key="4">
    <source>
        <dbReference type="ARBA" id="ARBA00022519"/>
    </source>
</evidence>
<dbReference type="PANTHER" id="PTHR30001:SF1">
    <property type="entry name" value="RIBONUCLEASE E_G-LIKE PROTEIN, CHLOROPLASTIC"/>
    <property type="match status" value="1"/>
</dbReference>
<dbReference type="RefSeq" id="WP_057632652.1">
    <property type="nucleotide sequence ID" value="NZ_LDJI01000009.1"/>
</dbReference>
<dbReference type="NCBIfam" id="TIGR00757">
    <property type="entry name" value="RNaseEG"/>
    <property type="match status" value="1"/>
</dbReference>
<dbReference type="Pfam" id="PF10150">
    <property type="entry name" value="RNase_E_G"/>
    <property type="match status" value="1"/>
</dbReference>
<feature type="domain" description="S1 motif" evidence="18">
    <location>
        <begin position="39"/>
        <end position="118"/>
    </location>
</feature>
<keyword evidence="2 16" id="KW-1003">Cell membrane</keyword>
<protein>
    <recommendedName>
        <fullName evidence="16">Ribonuclease E</fullName>
        <shortName evidence="16">RNase E</shortName>
        <ecNumber evidence="16">3.1.26.12</ecNumber>
    </recommendedName>
</protein>